<name>U6KXD8_EIMTE</name>
<feature type="compositionally biased region" description="Polar residues" evidence="1">
    <location>
        <begin position="243"/>
        <end position="255"/>
    </location>
</feature>
<protein>
    <submittedName>
        <fullName evidence="2">Uncharacterized protein</fullName>
    </submittedName>
</protein>
<sequence length="378" mass="40579">MVRVLLCGEVRGRVRELHRVLQQLQNKGPFDFALCSGSFFADPHDSEAAAACKDSSTQVVKSESSDLPEKADQSDVARAVRAELSQQFAAGFAELQHCCSSLPLPLYILDRAASECAQRLSARVDRGGSAVAVRSGEAAPERTAKEESAASAAAAAAARPAAAADSPSGNASDVLVEKNGQNEEKNGIKSTELSPAQPQAPPRAPRCTYSPLQLLDNVWLLAGAGVAQLEGLNVAFYTAQQTAESPGCNSNGSNDQQQQQQQQQQHENGTAGAKFISSLLDGWGGFRDFRGSTDLFVTTEPLLGMFDGLPPGVAPARFTQQQQPQQQQQPEPQQQQPEPQQQQQQGEHAGLESNVVKEEAAVDSESPEFHFRLWVILY</sequence>
<dbReference type="GO" id="GO:0005634">
    <property type="term" value="C:nucleus"/>
    <property type="evidence" value="ECO:0007669"/>
    <property type="project" value="TreeGrafter"/>
</dbReference>
<feature type="compositionally biased region" description="Low complexity" evidence="1">
    <location>
        <begin position="256"/>
        <end position="265"/>
    </location>
</feature>
<dbReference type="Proteomes" id="UP000030747">
    <property type="component" value="Unassembled WGS sequence"/>
</dbReference>
<dbReference type="VEuPathDB" id="ToxoDB:ETH2_1054500"/>
<organism evidence="2 3">
    <name type="scientific">Eimeria tenella</name>
    <name type="common">Coccidian parasite</name>
    <dbReference type="NCBI Taxonomy" id="5802"/>
    <lineage>
        <taxon>Eukaryota</taxon>
        <taxon>Sar</taxon>
        <taxon>Alveolata</taxon>
        <taxon>Apicomplexa</taxon>
        <taxon>Conoidasida</taxon>
        <taxon>Coccidia</taxon>
        <taxon>Eucoccidiorida</taxon>
        <taxon>Eimeriorina</taxon>
        <taxon>Eimeriidae</taxon>
        <taxon>Eimeria</taxon>
    </lineage>
</organism>
<feature type="compositionally biased region" description="Low complexity" evidence="1">
    <location>
        <begin position="320"/>
        <end position="345"/>
    </location>
</feature>
<feature type="region of interest" description="Disordered" evidence="1">
    <location>
        <begin position="133"/>
        <end position="152"/>
    </location>
</feature>
<evidence type="ECO:0000256" key="1">
    <source>
        <dbReference type="SAM" id="MobiDB-lite"/>
    </source>
</evidence>
<reference evidence="2" key="2">
    <citation type="submission" date="2013-10" db="EMBL/GenBank/DDBJ databases">
        <authorList>
            <person name="Aslett M."/>
        </authorList>
    </citation>
    <scope>NUCLEOTIDE SEQUENCE [LARGE SCALE GENOMIC DNA]</scope>
    <source>
        <strain evidence="2">Houghton</strain>
    </source>
</reference>
<evidence type="ECO:0000313" key="2">
    <source>
        <dbReference type="EMBL" id="CDJ42631.1"/>
    </source>
</evidence>
<dbReference type="VEuPathDB" id="ToxoDB:ETH_00032315"/>
<dbReference type="GO" id="GO:0043565">
    <property type="term" value="F:sequence-specific DNA binding"/>
    <property type="evidence" value="ECO:0007669"/>
    <property type="project" value="TreeGrafter"/>
</dbReference>
<dbReference type="RefSeq" id="XP_013233381.1">
    <property type="nucleotide sequence ID" value="XM_013377927.1"/>
</dbReference>
<reference evidence="2" key="1">
    <citation type="submission" date="2013-10" db="EMBL/GenBank/DDBJ databases">
        <title>Genomic analysis of the causative agents of coccidiosis in chickens.</title>
        <authorList>
            <person name="Reid A.J."/>
            <person name="Blake D."/>
            <person name="Billington K."/>
            <person name="Browne H."/>
            <person name="Dunn M."/>
            <person name="Hung S."/>
            <person name="Kawahara F."/>
            <person name="Miranda-Saavedra D."/>
            <person name="Mourier T."/>
            <person name="Nagra H."/>
            <person name="Otto T.D."/>
            <person name="Rawlings N."/>
            <person name="Sanchez A."/>
            <person name="Sanders M."/>
            <person name="Subramaniam C."/>
            <person name="Tay Y."/>
            <person name="Dear P."/>
            <person name="Doerig C."/>
            <person name="Gruber A."/>
            <person name="Parkinson J."/>
            <person name="Shirley M."/>
            <person name="Wan K.L."/>
            <person name="Berriman M."/>
            <person name="Tomley F."/>
            <person name="Pain A."/>
        </authorList>
    </citation>
    <scope>NUCLEOTIDE SEQUENCE [LARGE SCALE GENOMIC DNA]</scope>
    <source>
        <strain evidence="2">Houghton</strain>
    </source>
</reference>
<feature type="compositionally biased region" description="Basic and acidic residues" evidence="1">
    <location>
        <begin position="139"/>
        <end position="148"/>
    </location>
</feature>
<proteinExistence type="predicted"/>
<dbReference type="GeneID" id="25255529"/>
<feature type="region of interest" description="Disordered" evidence="1">
    <location>
        <begin position="307"/>
        <end position="366"/>
    </location>
</feature>
<evidence type="ECO:0000313" key="3">
    <source>
        <dbReference type="Proteomes" id="UP000030747"/>
    </source>
</evidence>
<dbReference type="EMBL" id="HG675728">
    <property type="protein sequence ID" value="CDJ42631.1"/>
    <property type="molecule type" value="Genomic_DNA"/>
</dbReference>
<dbReference type="AlphaFoldDB" id="U6KXD8"/>
<dbReference type="OMA" id="ENPPEGH"/>
<feature type="region of interest" description="Disordered" evidence="1">
    <location>
        <begin position="182"/>
        <end position="205"/>
    </location>
</feature>
<dbReference type="GO" id="GO:0010468">
    <property type="term" value="P:regulation of gene expression"/>
    <property type="evidence" value="ECO:0007669"/>
    <property type="project" value="TreeGrafter"/>
</dbReference>
<feature type="region of interest" description="Disordered" evidence="1">
    <location>
        <begin position="243"/>
        <end position="270"/>
    </location>
</feature>
<dbReference type="PANTHER" id="PTHR14312">
    <property type="entry name" value="CREB/ATF BZIP TRANSCRIPTION FACTOR"/>
    <property type="match status" value="1"/>
</dbReference>
<dbReference type="OrthoDB" id="444325at2759"/>
<keyword evidence="3" id="KW-1185">Reference proteome</keyword>
<gene>
    <name evidence="2" type="ORF">ETH_00032315</name>
</gene>
<accession>U6KXD8</accession>
<dbReference type="PANTHER" id="PTHR14312:SF1">
    <property type="entry name" value="BASIC-LEUCINE ZIPPER TRANSCRIPTION FACTOR A"/>
    <property type="match status" value="1"/>
</dbReference>